<name>A0A7J9KT69_GOSSC</name>
<evidence type="ECO:0000256" key="15">
    <source>
        <dbReference type="ARBA" id="ARBA00023136"/>
    </source>
</evidence>
<feature type="binding site" evidence="20">
    <location>
        <position position="525"/>
    </location>
    <ligand>
        <name>ATP</name>
        <dbReference type="ChEBI" id="CHEBI:30616"/>
    </ligand>
</feature>
<evidence type="ECO:0000256" key="13">
    <source>
        <dbReference type="ARBA" id="ARBA00022840"/>
    </source>
</evidence>
<keyword evidence="17" id="KW-0325">Glycoprotein</keyword>
<evidence type="ECO:0000256" key="16">
    <source>
        <dbReference type="ARBA" id="ARBA00023170"/>
    </source>
</evidence>
<evidence type="ECO:0000256" key="5">
    <source>
        <dbReference type="ARBA" id="ARBA00022553"/>
    </source>
</evidence>
<feature type="region of interest" description="Disordered" evidence="21">
    <location>
        <begin position="1109"/>
        <end position="1156"/>
    </location>
</feature>
<evidence type="ECO:0000256" key="8">
    <source>
        <dbReference type="ARBA" id="ARBA00022692"/>
    </source>
</evidence>
<keyword evidence="9" id="KW-0732">Signal</keyword>
<dbReference type="Gene3D" id="3.80.10.10">
    <property type="entry name" value="Ribonuclease Inhibitor"/>
    <property type="match status" value="2"/>
</dbReference>
<evidence type="ECO:0000256" key="11">
    <source>
        <dbReference type="ARBA" id="ARBA00022741"/>
    </source>
</evidence>
<dbReference type="SMART" id="SM00220">
    <property type="entry name" value="S_TKc"/>
    <property type="match status" value="2"/>
</dbReference>
<dbReference type="EMBL" id="JABFAF010000002">
    <property type="protein sequence ID" value="MBA0849703.1"/>
    <property type="molecule type" value="Genomic_DNA"/>
</dbReference>
<evidence type="ECO:0000313" key="25">
    <source>
        <dbReference type="Proteomes" id="UP000593576"/>
    </source>
</evidence>
<sequence length="1156" mass="127752">MAGIIPHQIGNLKHLNWLNLGINNIVGSVPPAIFNSTLSIISLELNQLSGHLPSDMGLWLPNLESLYLGGNQLHGSFSKSICNASQLIRLDVSHNYFSGSIPDNLGNLRNLKILNLQGNNLTSLGLSFLSSLTNCRGLEYLLFGKNQLLSGQLPGLVGNLSRSLQRFDASFCNISGSIPSEIGNLSRLISIFLFDSKLTGTIPTTIGGLKELQSLYLENNKLEGSIPFELCHLNKLAFLLLTNNKLSGPIPACLGNLISLRNLFLGSNMFSSSIPSSWTGLNDLLILNLSYNSLSGPLPIDMGKWKVLTSMDLSNNQFSSNIPTGVANLKDLTHFSLSNNRITGSIPESFGDLLSLEFLDLSRNNLSGEIPKSLENLRYLKYFNVSFNRLQGEIPKGGPFGNYSIESFKGNEALCGAAQLHVPCSKTRPLRNSMVRTKLIISVALPIASAILVLALIIIILRRRKRKDRSTTQEDSTPLGTWRRISYHELHQATDGFSDRRLLGNGSYGSVYQGTLLDGMEFAVKVFKLELEGAFKSFDVECEVLRNIRHRNLIKIISSCSNDLDFKALVLEFMSNGSLDKWLYSNNHSLDILQRLNIMIDVASALEYLHHGNATPVVHCDLKPSNVLLDEDMVAHLSDFGIAKLLSEEDSMIQTMTMATIGYMAPEYGIEGIVSTKGDVYSFGVLMMETITRKRPTNKMFEGETSLRSWVEESLSSSLNQVVDTNLQSSIGGKRSATDNCALSILLVGLECSVEAPDERLDMKETVTKLKKIKVRSVHITELHGLELQTGYFSLRQIKAATNNFDSANKIGEGGFGPVYKGVLPDGRVVAVKQLSSKSKQGNREFVTEIGMISGLQHPNLVKLYGCCIEGNQLLLIYEYLENNSLARALFGRDEQRLNLDWSTRKKICLGIARGLAYLHEESRLKIVHRDIKATNVLLDKDLNAKISDFGLAKLDEEENTHISTRIAGTIGYMAPEYAMRGYLTDKADVYSFGVVLLEIVSGKSNTNYKPKEEFVFLLDWAYVQQEQGNLLELVDPCLGSKYSKEEALRMLNLALLCTNPSPTLRPLMSSVVSMIEGKAPVQAPLIKRKDADQDARFKAFEMLSHDSQTNVSTFSHDSQAPRSTVMGGPWTDSSMSIPDETRDHSSSSMLLNNNP</sequence>
<dbReference type="PROSITE" id="PS51450">
    <property type="entry name" value="LRR"/>
    <property type="match status" value="2"/>
</dbReference>
<dbReference type="InterPro" id="IPR032675">
    <property type="entry name" value="LRR_dom_sf"/>
</dbReference>
<proteinExistence type="predicted"/>
<dbReference type="InterPro" id="IPR001245">
    <property type="entry name" value="Ser-Thr/Tyr_kinase_cat_dom"/>
</dbReference>
<dbReference type="PANTHER" id="PTHR27008">
    <property type="entry name" value="OS04G0122200 PROTEIN"/>
    <property type="match status" value="1"/>
</dbReference>
<dbReference type="InterPro" id="IPR000719">
    <property type="entry name" value="Prot_kinase_dom"/>
</dbReference>
<dbReference type="FunFam" id="1.10.510.10:FF:000358">
    <property type="entry name" value="Putative leucine-rich repeat receptor-like serine/threonine-protein kinase"/>
    <property type="match status" value="1"/>
</dbReference>
<evidence type="ECO:0000259" key="23">
    <source>
        <dbReference type="PROSITE" id="PS50011"/>
    </source>
</evidence>
<dbReference type="SUPFAM" id="SSF56112">
    <property type="entry name" value="Protein kinase-like (PK-like)"/>
    <property type="match status" value="2"/>
</dbReference>
<dbReference type="InterPro" id="IPR011009">
    <property type="entry name" value="Kinase-like_dom_sf"/>
</dbReference>
<keyword evidence="12" id="KW-0418">Kinase</keyword>
<evidence type="ECO:0000256" key="3">
    <source>
        <dbReference type="ARBA" id="ARBA00022475"/>
    </source>
</evidence>
<keyword evidence="16" id="KW-0675">Receptor</keyword>
<evidence type="ECO:0000313" key="24">
    <source>
        <dbReference type="EMBL" id="MBA0849703.1"/>
    </source>
</evidence>
<evidence type="ECO:0000256" key="17">
    <source>
        <dbReference type="ARBA" id="ARBA00023180"/>
    </source>
</evidence>
<evidence type="ECO:0000256" key="18">
    <source>
        <dbReference type="ARBA" id="ARBA00047899"/>
    </source>
</evidence>
<dbReference type="OrthoDB" id="676979at2759"/>
<keyword evidence="15 22" id="KW-0472">Membrane</keyword>
<dbReference type="SMART" id="SM00365">
    <property type="entry name" value="LRR_SD22"/>
    <property type="match status" value="5"/>
</dbReference>
<dbReference type="AlphaFoldDB" id="A0A7J9KT69"/>
<evidence type="ECO:0000256" key="21">
    <source>
        <dbReference type="SAM" id="MobiDB-lite"/>
    </source>
</evidence>
<accession>A0A7J9KT69</accession>
<dbReference type="FunFam" id="3.30.200.20:FF:000217">
    <property type="entry name" value="probable LRR receptor-like serine/threonine-protein kinase At1g53430"/>
    <property type="match status" value="1"/>
</dbReference>
<dbReference type="EC" id="2.7.11.1" evidence="2"/>
<evidence type="ECO:0000256" key="19">
    <source>
        <dbReference type="ARBA" id="ARBA00048679"/>
    </source>
</evidence>
<dbReference type="SMART" id="SM00369">
    <property type="entry name" value="LRR_TYP"/>
    <property type="match status" value="7"/>
</dbReference>
<evidence type="ECO:0000256" key="10">
    <source>
        <dbReference type="ARBA" id="ARBA00022737"/>
    </source>
</evidence>
<evidence type="ECO:0000256" key="22">
    <source>
        <dbReference type="SAM" id="Phobius"/>
    </source>
</evidence>
<dbReference type="SUPFAM" id="SSF52058">
    <property type="entry name" value="L domain-like"/>
    <property type="match status" value="2"/>
</dbReference>
<dbReference type="Pfam" id="PF00560">
    <property type="entry name" value="LRR_1"/>
    <property type="match status" value="2"/>
</dbReference>
<feature type="transmembrane region" description="Helical" evidence="22">
    <location>
        <begin position="439"/>
        <end position="461"/>
    </location>
</feature>
<feature type="domain" description="Protein kinase" evidence="23">
    <location>
        <begin position="805"/>
        <end position="1087"/>
    </location>
</feature>
<keyword evidence="4" id="KW-0723">Serine/threonine-protein kinase</keyword>
<feature type="compositionally biased region" description="Polar residues" evidence="21">
    <location>
        <begin position="1109"/>
        <end position="1123"/>
    </location>
</feature>
<dbReference type="Gene3D" id="3.30.200.20">
    <property type="entry name" value="Phosphorylase Kinase, domain 1"/>
    <property type="match status" value="2"/>
</dbReference>
<comment type="catalytic activity">
    <reaction evidence="19">
        <text>L-seryl-[protein] + ATP = O-phospho-L-seryl-[protein] + ADP + H(+)</text>
        <dbReference type="Rhea" id="RHEA:17989"/>
        <dbReference type="Rhea" id="RHEA-COMP:9863"/>
        <dbReference type="Rhea" id="RHEA-COMP:11604"/>
        <dbReference type="ChEBI" id="CHEBI:15378"/>
        <dbReference type="ChEBI" id="CHEBI:29999"/>
        <dbReference type="ChEBI" id="CHEBI:30616"/>
        <dbReference type="ChEBI" id="CHEBI:83421"/>
        <dbReference type="ChEBI" id="CHEBI:456216"/>
        <dbReference type="EC" id="2.7.11.1"/>
    </reaction>
</comment>
<keyword evidence="10" id="KW-0677">Repeat</keyword>
<evidence type="ECO:0000256" key="9">
    <source>
        <dbReference type="ARBA" id="ARBA00022729"/>
    </source>
</evidence>
<gene>
    <name evidence="24" type="ORF">Goshw_019517</name>
</gene>
<dbReference type="Pfam" id="PF07714">
    <property type="entry name" value="PK_Tyr_Ser-Thr"/>
    <property type="match status" value="2"/>
</dbReference>
<comment type="catalytic activity">
    <reaction evidence="18">
        <text>L-threonyl-[protein] + ATP = O-phospho-L-threonyl-[protein] + ADP + H(+)</text>
        <dbReference type="Rhea" id="RHEA:46608"/>
        <dbReference type="Rhea" id="RHEA-COMP:11060"/>
        <dbReference type="Rhea" id="RHEA-COMP:11605"/>
        <dbReference type="ChEBI" id="CHEBI:15378"/>
        <dbReference type="ChEBI" id="CHEBI:30013"/>
        <dbReference type="ChEBI" id="CHEBI:30616"/>
        <dbReference type="ChEBI" id="CHEBI:61977"/>
        <dbReference type="ChEBI" id="CHEBI:456216"/>
        <dbReference type="EC" id="2.7.11.1"/>
    </reaction>
</comment>
<organism evidence="24 25">
    <name type="scientific">Gossypium schwendimanii</name>
    <name type="common">Cotton</name>
    <dbReference type="NCBI Taxonomy" id="34291"/>
    <lineage>
        <taxon>Eukaryota</taxon>
        <taxon>Viridiplantae</taxon>
        <taxon>Streptophyta</taxon>
        <taxon>Embryophyta</taxon>
        <taxon>Tracheophyta</taxon>
        <taxon>Spermatophyta</taxon>
        <taxon>Magnoliopsida</taxon>
        <taxon>eudicotyledons</taxon>
        <taxon>Gunneridae</taxon>
        <taxon>Pentapetalae</taxon>
        <taxon>rosids</taxon>
        <taxon>malvids</taxon>
        <taxon>Malvales</taxon>
        <taxon>Malvaceae</taxon>
        <taxon>Malvoideae</taxon>
        <taxon>Gossypium</taxon>
    </lineage>
</organism>
<protein>
    <recommendedName>
        <fullName evidence="2">non-specific serine/threonine protein kinase</fullName>
        <ecNumber evidence="2">2.7.11.1</ecNumber>
    </recommendedName>
</protein>
<dbReference type="GO" id="GO:0005524">
    <property type="term" value="F:ATP binding"/>
    <property type="evidence" value="ECO:0007669"/>
    <property type="project" value="UniProtKB-UniRule"/>
</dbReference>
<evidence type="ECO:0000256" key="6">
    <source>
        <dbReference type="ARBA" id="ARBA00022614"/>
    </source>
</evidence>
<dbReference type="PROSITE" id="PS00108">
    <property type="entry name" value="PROTEIN_KINASE_ST"/>
    <property type="match status" value="2"/>
</dbReference>
<comment type="subcellular location">
    <subcellularLocation>
        <location evidence="1">Cell membrane</location>
        <topology evidence="1">Single-pass membrane protein</topology>
    </subcellularLocation>
</comment>
<keyword evidence="13 20" id="KW-0067">ATP-binding</keyword>
<comment type="caution">
    <text evidence="24">The sequence shown here is derived from an EMBL/GenBank/DDBJ whole genome shotgun (WGS) entry which is preliminary data.</text>
</comment>
<keyword evidence="25" id="KW-1185">Reference proteome</keyword>
<evidence type="ECO:0000256" key="12">
    <source>
        <dbReference type="ARBA" id="ARBA00022777"/>
    </source>
</evidence>
<feature type="domain" description="Protein kinase" evidence="23">
    <location>
        <begin position="497"/>
        <end position="747"/>
    </location>
</feature>
<dbReference type="PANTHER" id="PTHR27008:SF585">
    <property type="entry name" value="PROTEIN KINASE DOMAIN-CONTAINING PROTEIN"/>
    <property type="match status" value="1"/>
</dbReference>
<keyword evidence="6" id="KW-0433">Leucine-rich repeat</keyword>
<dbReference type="Proteomes" id="UP000593576">
    <property type="component" value="Unassembled WGS sequence"/>
</dbReference>
<dbReference type="CDD" id="cd14066">
    <property type="entry name" value="STKc_IRAK"/>
    <property type="match status" value="1"/>
</dbReference>
<dbReference type="GO" id="GO:0005886">
    <property type="term" value="C:plasma membrane"/>
    <property type="evidence" value="ECO:0007669"/>
    <property type="project" value="UniProtKB-SubCell"/>
</dbReference>
<evidence type="ECO:0000256" key="7">
    <source>
        <dbReference type="ARBA" id="ARBA00022679"/>
    </source>
</evidence>
<keyword evidence="7" id="KW-0808">Transferase</keyword>
<dbReference type="PROSITE" id="PS50011">
    <property type="entry name" value="PROTEIN_KINASE_DOM"/>
    <property type="match status" value="2"/>
</dbReference>
<evidence type="ECO:0000256" key="14">
    <source>
        <dbReference type="ARBA" id="ARBA00022989"/>
    </source>
</evidence>
<dbReference type="InterPro" id="IPR008271">
    <property type="entry name" value="Ser/Thr_kinase_AS"/>
</dbReference>
<keyword evidence="3" id="KW-1003">Cell membrane</keyword>
<evidence type="ECO:0000256" key="2">
    <source>
        <dbReference type="ARBA" id="ARBA00012513"/>
    </source>
</evidence>
<evidence type="ECO:0000256" key="20">
    <source>
        <dbReference type="PROSITE-ProRule" id="PRU10141"/>
    </source>
</evidence>
<dbReference type="GO" id="GO:0004674">
    <property type="term" value="F:protein serine/threonine kinase activity"/>
    <property type="evidence" value="ECO:0007669"/>
    <property type="project" value="UniProtKB-KW"/>
</dbReference>
<keyword evidence="11 20" id="KW-0547">Nucleotide-binding</keyword>
<dbReference type="InterPro" id="IPR003591">
    <property type="entry name" value="Leu-rich_rpt_typical-subtyp"/>
</dbReference>
<feature type="compositionally biased region" description="Polar residues" evidence="21">
    <location>
        <begin position="1147"/>
        <end position="1156"/>
    </location>
</feature>
<dbReference type="InterPro" id="IPR017441">
    <property type="entry name" value="Protein_kinase_ATP_BS"/>
</dbReference>
<dbReference type="FunFam" id="3.30.200.20:FF:000661">
    <property type="entry name" value="Serine-threonine protein kinase plant-type"/>
    <property type="match status" value="1"/>
</dbReference>
<evidence type="ECO:0000256" key="4">
    <source>
        <dbReference type="ARBA" id="ARBA00022527"/>
    </source>
</evidence>
<dbReference type="Pfam" id="PF13855">
    <property type="entry name" value="LRR_8"/>
    <property type="match status" value="2"/>
</dbReference>
<dbReference type="Gene3D" id="1.10.510.10">
    <property type="entry name" value="Transferase(Phosphotransferase) domain 1"/>
    <property type="match status" value="2"/>
</dbReference>
<keyword evidence="5" id="KW-0597">Phosphoprotein</keyword>
<reference evidence="24 25" key="1">
    <citation type="journal article" date="2019" name="Genome Biol. Evol.">
        <title>Insights into the evolution of the New World diploid cottons (Gossypium, subgenus Houzingenia) based on genome sequencing.</title>
        <authorList>
            <person name="Grover C.E."/>
            <person name="Arick M.A. 2nd"/>
            <person name="Thrash A."/>
            <person name="Conover J.L."/>
            <person name="Sanders W.S."/>
            <person name="Peterson D.G."/>
            <person name="Frelichowski J.E."/>
            <person name="Scheffler J.A."/>
            <person name="Scheffler B.E."/>
            <person name="Wendel J.F."/>
        </authorList>
    </citation>
    <scope>NUCLEOTIDE SEQUENCE [LARGE SCALE GENOMIC DNA]</scope>
    <source>
        <strain evidence="24">1</strain>
        <tissue evidence="24">Leaf</tissue>
    </source>
</reference>
<dbReference type="FunFam" id="1.10.510.10:FF:000044">
    <property type="entry name" value="Putative LRR receptor-like serine/threonine-protein kinase"/>
    <property type="match status" value="1"/>
</dbReference>
<dbReference type="FunFam" id="3.80.10.10:FF:000095">
    <property type="entry name" value="LRR receptor-like serine/threonine-protein kinase GSO1"/>
    <property type="match status" value="1"/>
</dbReference>
<keyword evidence="8 22" id="KW-0812">Transmembrane</keyword>
<dbReference type="PROSITE" id="PS00107">
    <property type="entry name" value="PROTEIN_KINASE_ATP"/>
    <property type="match status" value="1"/>
</dbReference>
<keyword evidence="14 22" id="KW-1133">Transmembrane helix</keyword>
<dbReference type="InterPro" id="IPR051809">
    <property type="entry name" value="Plant_receptor-like_S/T_kinase"/>
</dbReference>
<dbReference type="InterPro" id="IPR001611">
    <property type="entry name" value="Leu-rich_rpt"/>
</dbReference>
<evidence type="ECO:0000256" key="1">
    <source>
        <dbReference type="ARBA" id="ARBA00004162"/>
    </source>
</evidence>